<accession>A0A841GJY9</accession>
<dbReference type="EMBL" id="JACHIA010000001">
    <property type="protein sequence ID" value="MBB6068897.1"/>
    <property type="molecule type" value="Genomic_DNA"/>
</dbReference>
<keyword evidence="3" id="KW-1185">Reference proteome</keyword>
<comment type="caution">
    <text evidence="2">The sequence shown here is derived from an EMBL/GenBank/DDBJ whole genome shotgun (WGS) entry which is preliminary data.</text>
</comment>
<sequence>MTDHTEPDIIVTTDAGGPPRRGAAHERLEMFVGSWDAAGRTFMPSDLTGRETYEWLPGGFFLVYRFDRRYGESPHRGMGVFRVDPADQSYSATFYDNLGYARDYAVTVDGRRWTLTGPWERATIEFSEDGQRLDEHWDRSDDGENWLPLCDFSATRVPSS</sequence>
<evidence type="ECO:0000313" key="2">
    <source>
        <dbReference type="EMBL" id="MBB6068897.1"/>
    </source>
</evidence>
<reference evidence="2 3" key="1">
    <citation type="submission" date="2020-08" db="EMBL/GenBank/DDBJ databases">
        <title>Genomic Encyclopedia of Type Strains, Phase IV (KMG-IV): sequencing the most valuable type-strain genomes for metagenomic binning, comparative biology and taxonomic classification.</title>
        <authorList>
            <person name="Goeker M."/>
        </authorList>
    </citation>
    <scope>NUCLEOTIDE SEQUENCE [LARGE SCALE GENOMIC DNA]</scope>
    <source>
        <strain evidence="2 3">DSM 29007</strain>
    </source>
</reference>
<evidence type="ECO:0008006" key="4">
    <source>
        <dbReference type="Google" id="ProtNLM"/>
    </source>
</evidence>
<protein>
    <recommendedName>
        <fullName evidence="4">DUF1579 domain-containing protein</fullName>
    </recommendedName>
</protein>
<dbReference type="RefSeq" id="WP_170031369.1">
    <property type="nucleotide sequence ID" value="NZ_JABDTL010000001.1"/>
</dbReference>
<proteinExistence type="predicted"/>
<name>A0A841GJY9_9BACT</name>
<evidence type="ECO:0000313" key="3">
    <source>
        <dbReference type="Proteomes" id="UP000582837"/>
    </source>
</evidence>
<dbReference type="InterPro" id="IPR011473">
    <property type="entry name" value="DUF1579"/>
</dbReference>
<gene>
    <name evidence="2" type="ORF">HNQ61_000508</name>
</gene>
<dbReference type="Pfam" id="PF07617">
    <property type="entry name" value="DUF1579"/>
    <property type="match status" value="1"/>
</dbReference>
<evidence type="ECO:0000256" key="1">
    <source>
        <dbReference type="SAM" id="MobiDB-lite"/>
    </source>
</evidence>
<organism evidence="2 3">
    <name type="scientific">Longimicrobium terrae</name>
    <dbReference type="NCBI Taxonomy" id="1639882"/>
    <lineage>
        <taxon>Bacteria</taxon>
        <taxon>Pseudomonadati</taxon>
        <taxon>Gemmatimonadota</taxon>
        <taxon>Longimicrobiia</taxon>
        <taxon>Longimicrobiales</taxon>
        <taxon>Longimicrobiaceae</taxon>
        <taxon>Longimicrobium</taxon>
    </lineage>
</organism>
<dbReference type="Proteomes" id="UP000582837">
    <property type="component" value="Unassembled WGS sequence"/>
</dbReference>
<feature type="region of interest" description="Disordered" evidence="1">
    <location>
        <begin position="1"/>
        <end position="21"/>
    </location>
</feature>
<dbReference type="AlphaFoldDB" id="A0A841GJY9"/>